<evidence type="ECO:0000256" key="3">
    <source>
        <dbReference type="SAM" id="MobiDB-lite"/>
    </source>
</evidence>
<dbReference type="CDD" id="cd03468">
    <property type="entry name" value="PolY_like"/>
    <property type="match status" value="1"/>
</dbReference>
<dbReference type="InterPro" id="IPR050356">
    <property type="entry name" value="SulA_CellDiv_inhibitor"/>
</dbReference>
<feature type="compositionally biased region" description="Basic and acidic residues" evidence="3">
    <location>
        <begin position="16"/>
        <end position="27"/>
    </location>
</feature>
<evidence type="ECO:0000256" key="1">
    <source>
        <dbReference type="ARBA" id="ARBA00010945"/>
    </source>
</evidence>
<dbReference type="Gene3D" id="3.30.70.270">
    <property type="match status" value="1"/>
</dbReference>
<keyword evidence="5" id="KW-0808">Transferase</keyword>
<dbReference type="Pfam" id="PF00817">
    <property type="entry name" value="IMS"/>
    <property type="match status" value="1"/>
</dbReference>
<gene>
    <name evidence="5" type="ORF">DCG58_01745</name>
</gene>
<feature type="region of interest" description="Disordered" evidence="3">
    <location>
        <begin position="1"/>
        <end position="27"/>
    </location>
</feature>
<dbReference type="GO" id="GO:0006281">
    <property type="term" value="P:DNA repair"/>
    <property type="evidence" value="ECO:0007669"/>
    <property type="project" value="InterPro"/>
</dbReference>
<organism evidence="5 6">
    <name type="scientific">Hyphomonas adhaerens</name>
    <dbReference type="NCBI Taxonomy" id="81029"/>
    <lineage>
        <taxon>Bacteria</taxon>
        <taxon>Pseudomonadati</taxon>
        <taxon>Pseudomonadota</taxon>
        <taxon>Alphaproteobacteria</taxon>
        <taxon>Hyphomonadales</taxon>
        <taxon>Hyphomonadaceae</taxon>
        <taxon>Hyphomonas</taxon>
    </lineage>
</organism>
<dbReference type="InterPro" id="IPR001126">
    <property type="entry name" value="UmuC"/>
</dbReference>
<evidence type="ECO:0000256" key="2">
    <source>
        <dbReference type="ARBA" id="ARBA00022763"/>
    </source>
</evidence>
<feature type="domain" description="UmuC" evidence="4">
    <location>
        <begin position="70"/>
        <end position="180"/>
    </location>
</feature>
<comment type="caution">
    <text evidence="5">The sequence shown here is derived from an EMBL/GenBank/DDBJ whole genome shotgun (WGS) entry which is preliminary data.</text>
</comment>
<evidence type="ECO:0000313" key="5">
    <source>
        <dbReference type="EMBL" id="HAE25856.1"/>
    </source>
</evidence>
<dbReference type="PANTHER" id="PTHR35369:SF2">
    <property type="entry name" value="BLR3025 PROTEIN"/>
    <property type="match status" value="1"/>
</dbReference>
<dbReference type="InterPro" id="IPR043128">
    <property type="entry name" value="Rev_trsase/Diguanyl_cyclase"/>
</dbReference>
<dbReference type="Proteomes" id="UP000259610">
    <property type="component" value="Unassembled WGS sequence"/>
</dbReference>
<dbReference type="AlphaFoldDB" id="A0A3B9GUA4"/>
<accession>A0A3B9GUA4</accession>
<dbReference type="GO" id="GO:0016740">
    <property type="term" value="F:transferase activity"/>
    <property type="evidence" value="ECO:0007669"/>
    <property type="project" value="UniProtKB-KW"/>
</dbReference>
<keyword evidence="2" id="KW-0227">DNA damage</keyword>
<dbReference type="Gene3D" id="3.40.1170.60">
    <property type="match status" value="1"/>
</dbReference>
<dbReference type="EMBL" id="DMAN01000037">
    <property type="protein sequence ID" value="HAE25856.1"/>
    <property type="molecule type" value="Genomic_DNA"/>
</dbReference>
<evidence type="ECO:0000313" key="6">
    <source>
        <dbReference type="Proteomes" id="UP000259610"/>
    </source>
</evidence>
<dbReference type="PANTHER" id="PTHR35369">
    <property type="entry name" value="BLR3025 PROTEIN-RELATED"/>
    <property type="match status" value="1"/>
</dbReference>
<comment type="similarity">
    <text evidence="1">Belongs to the DNA polymerase type-Y family.</text>
</comment>
<reference evidence="5 6" key="1">
    <citation type="journal article" date="2018" name="Nat. Biotechnol.">
        <title>A standardized bacterial taxonomy based on genome phylogeny substantially revises the tree of life.</title>
        <authorList>
            <person name="Parks D.H."/>
            <person name="Chuvochina M."/>
            <person name="Waite D.W."/>
            <person name="Rinke C."/>
            <person name="Skarshewski A."/>
            <person name="Chaumeil P.A."/>
            <person name="Hugenholtz P."/>
        </authorList>
    </citation>
    <scope>NUCLEOTIDE SEQUENCE [LARGE SCALE GENOMIC DNA]</scope>
    <source>
        <strain evidence="5">UBA8733</strain>
    </source>
</reference>
<sequence>MRARAAVGSGPLPRASEAHQGHGVSHGKEDIMRRTLFLWLPQLPLDRRIRLGDARTEGAFAIMAEIRNAWRLTHLSEAARQAGLSAGLSLADARAICPSLLTEPADPSREEALLRALWRWADQFSPRIALAPPDGLILDIAGCAHLFGGEAGMAETILQRAGDLDMTARIGIADTKGAASALAKFAATPVAIASPGETAKALEDLPLAALGLAPALVNDIRRTGLQTIGQLYCIRSSELARRFGLSLTSVLDRALERTPDPVVPASADPVYAARATLPDPIGLQEDIERVILRLAGSVCARLKGAQCGARRYRLTVRPVDRPEEVICIGFARPGAVPEAVIQQFRRPLETLRLEFGADFFRLVAEVIEPLHPRQAGLGGQDSREDDRADLISTLGNRLGFDRVRVFAPRDSHLPEREYLTLEAMERPEAPDWQASPRLRPIRIYHPPERIHVEIAGRPPREFEWRRQSYKLASATGPERLAGEWWQPDGGALRDYWRVETQEGPRLWLLTWPGAQEPAWYVAGRFP</sequence>
<name>A0A3B9GUA4_9PROT</name>
<evidence type="ECO:0000259" key="4">
    <source>
        <dbReference type="Pfam" id="PF00817"/>
    </source>
</evidence>
<protein>
    <submittedName>
        <fullName evidence="5">Nucleotidyltransferase</fullName>
    </submittedName>
</protein>
<dbReference type="SUPFAM" id="SSF56672">
    <property type="entry name" value="DNA/RNA polymerases"/>
    <property type="match status" value="1"/>
</dbReference>
<dbReference type="InterPro" id="IPR043502">
    <property type="entry name" value="DNA/RNA_pol_sf"/>
</dbReference>
<proteinExistence type="inferred from homology"/>